<dbReference type="AlphaFoldDB" id="A0A9Q3IDK3"/>
<keyword evidence="2" id="KW-1185">Reference proteome</keyword>
<name>A0A9Q3IDK3_9BASI</name>
<organism evidence="1 2">
    <name type="scientific">Austropuccinia psidii MF-1</name>
    <dbReference type="NCBI Taxonomy" id="1389203"/>
    <lineage>
        <taxon>Eukaryota</taxon>
        <taxon>Fungi</taxon>
        <taxon>Dikarya</taxon>
        <taxon>Basidiomycota</taxon>
        <taxon>Pucciniomycotina</taxon>
        <taxon>Pucciniomycetes</taxon>
        <taxon>Pucciniales</taxon>
        <taxon>Sphaerophragmiaceae</taxon>
        <taxon>Austropuccinia</taxon>
    </lineage>
</organism>
<gene>
    <name evidence="1" type="ORF">O181_077278</name>
</gene>
<protein>
    <submittedName>
        <fullName evidence="1">Uncharacterized protein</fullName>
    </submittedName>
</protein>
<dbReference type="EMBL" id="AVOT02042174">
    <property type="protein sequence ID" value="MBW0537563.1"/>
    <property type="molecule type" value="Genomic_DNA"/>
</dbReference>
<accession>A0A9Q3IDK3</accession>
<proteinExistence type="predicted"/>
<sequence length="103" mass="11945">MPIQHSLPSRKTRSQARAQTVLTPTPIVPLYETPKVPQLRAHLRKEEGQEDQDLLQEFSELSLACQRPLSKVLVKMVKKRNSLKILRLFLHLWALLKVLEDQV</sequence>
<evidence type="ECO:0000313" key="2">
    <source>
        <dbReference type="Proteomes" id="UP000765509"/>
    </source>
</evidence>
<comment type="caution">
    <text evidence="1">The sequence shown here is derived from an EMBL/GenBank/DDBJ whole genome shotgun (WGS) entry which is preliminary data.</text>
</comment>
<evidence type="ECO:0000313" key="1">
    <source>
        <dbReference type="EMBL" id="MBW0537563.1"/>
    </source>
</evidence>
<dbReference type="Proteomes" id="UP000765509">
    <property type="component" value="Unassembled WGS sequence"/>
</dbReference>
<reference evidence="1" key="1">
    <citation type="submission" date="2021-03" db="EMBL/GenBank/DDBJ databases">
        <title>Draft genome sequence of rust myrtle Austropuccinia psidii MF-1, a brazilian biotype.</title>
        <authorList>
            <person name="Quecine M.C."/>
            <person name="Pachon D.M.R."/>
            <person name="Bonatelli M.L."/>
            <person name="Correr F.H."/>
            <person name="Franceschini L.M."/>
            <person name="Leite T.F."/>
            <person name="Margarido G.R.A."/>
            <person name="Almeida C.A."/>
            <person name="Ferrarezi J.A."/>
            <person name="Labate C.A."/>
        </authorList>
    </citation>
    <scope>NUCLEOTIDE SEQUENCE</scope>
    <source>
        <strain evidence="1">MF-1</strain>
    </source>
</reference>